<comment type="subcellular location">
    <subcellularLocation>
        <location evidence="1">Secreted</location>
    </subcellularLocation>
</comment>
<protein>
    <submittedName>
        <fullName evidence="7">Secretogranin IIa</fullName>
    </submittedName>
</protein>
<feature type="compositionally biased region" description="Basic and acidic residues" evidence="6">
    <location>
        <begin position="225"/>
        <end position="240"/>
    </location>
</feature>
<feature type="compositionally biased region" description="Basic residues" evidence="6">
    <location>
        <begin position="1"/>
        <end position="10"/>
    </location>
</feature>
<dbReference type="AlphaFoldDB" id="L7SV31"/>
<keyword evidence="3" id="KW-0964">Secreted</keyword>
<gene>
    <name evidence="7" type="primary">Scg2a</name>
</gene>
<dbReference type="GO" id="GO:0005576">
    <property type="term" value="C:extracellular region"/>
    <property type="evidence" value="ECO:0007669"/>
    <property type="project" value="UniProtKB-SubCell"/>
</dbReference>
<feature type="region of interest" description="Disordered" evidence="6">
    <location>
        <begin position="1"/>
        <end position="38"/>
    </location>
</feature>
<evidence type="ECO:0000256" key="2">
    <source>
        <dbReference type="ARBA" id="ARBA00005723"/>
    </source>
</evidence>
<feature type="region of interest" description="Disordered" evidence="6">
    <location>
        <begin position="225"/>
        <end position="273"/>
    </location>
</feature>
<evidence type="ECO:0000256" key="1">
    <source>
        <dbReference type="ARBA" id="ARBA00004613"/>
    </source>
</evidence>
<dbReference type="PANTHER" id="PTHR15119:SF0">
    <property type="entry name" value="SECRETOGRANIN-2"/>
    <property type="match status" value="1"/>
</dbReference>
<name>L7SV31_ANGAN</name>
<dbReference type="PANTHER" id="PTHR15119">
    <property type="entry name" value="SECRETOGRANIN II"/>
    <property type="match status" value="1"/>
</dbReference>
<evidence type="ECO:0000256" key="5">
    <source>
        <dbReference type="ARBA" id="ARBA00022729"/>
    </source>
</evidence>
<feature type="region of interest" description="Disordered" evidence="6">
    <location>
        <begin position="55"/>
        <end position="154"/>
    </location>
</feature>
<accession>L7SV31</accession>
<feature type="non-terminal residue" evidence="7">
    <location>
        <position position="1"/>
    </location>
</feature>
<reference evidence="7" key="1">
    <citation type="submission" date="2012-07" db="EMBL/GenBank/DDBJ databases">
        <title>The pituitary gland of European eel reveals massive expression of genes involved in the melanocortin system.</title>
        <authorList>
            <person name="Ager-Wick E."/>
            <person name="Dirks R.P."/>
            <person name="Minegishi Y."/>
            <person name="de Wijze D.L."/>
            <person name="Spaink H.P."/>
            <person name="van den Thillart G.E.E.J.M."/>
            <person name="Tsukamoto K."/>
            <person name="Dufour S."/>
            <person name="Weltzien F.-A."/>
            <person name="Henkel C.V."/>
        </authorList>
    </citation>
    <scope>NUCLEOTIDE SEQUENCE</scope>
</reference>
<feature type="compositionally biased region" description="Basic and acidic residues" evidence="6">
    <location>
        <begin position="170"/>
        <end position="189"/>
    </location>
</feature>
<evidence type="ECO:0000256" key="3">
    <source>
        <dbReference type="ARBA" id="ARBA00022525"/>
    </source>
</evidence>
<feature type="compositionally biased region" description="Acidic residues" evidence="6">
    <location>
        <begin position="241"/>
        <end position="251"/>
    </location>
</feature>
<feature type="compositionally biased region" description="Basic and acidic residues" evidence="6">
    <location>
        <begin position="63"/>
        <end position="75"/>
    </location>
</feature>
<evidence type="ECO:0000256" key="4">
    <source>
        <dbReference type="ARBA" id="ARBA00022685"/>
    </source>
</evidence>
<comment type="similarity">
    <text evidence="2">Belongs to the chromogranin/secretogranin protein family.</text>
</comment>
<keyword evidence="4" id="KW-0165">Cleavage on pair of basic residues</keyword>
<organism evidence="7">
    <name type="scientific">Anguilla anguilla</name>
    <name type="common">European freshwater eel</name>
    <name type="synonym">Muraena anguilla</name>
    <dbReference type="NCBI Taxonomy" id="7936"/>
    <lineage>
        <taxon>Eukaryota</taxon>
        <taxon>Metazoa</taxon>
        <taxon>Chordata</taxon>
        <taxon>Craniata</taxon>
        <taxon>Vertebrata</taxon>
        <taxon>Euteleostomi</taxon>
        <taxon>Actinopterygii</taxon>
        <taxon>Neopterygii</taxon>
        <taxon>Teleostei</taxon>
        <taxon>Anguilliformes</taxon>
        <taxon>Anguillidae</taxon>
        <taxon>Anguilla</taxon>
    </lineage>
</organism>
<feature type="region of interest" description="Disordered" evidence="6">
    <location>
        <begin position="170"/>
        <end position="197"/>
    </location>
</feature>
<feature type="non-terminal residue" evidence="7">
    <location>
        <position position="324"/>
    </location>
</feature>
<dbReference type="InterPro" id="IPR038858">
    <property type="entry name" value="ScgII"/>
</dbReference>
<feature type="compositionally biased region" description="Acidic residues" evidence="6">
    <location>
        <begin position="102"/>
        <end position="111"/>
    </location>
</feature>
<keyword evidence="5" id="KW-0732">Signal</keyword>
<dbReference type="GO" id="GO:0030141">
    <property type="term" value="C:secretory granule"/>
    <property type="evidence" value="ECO:0007669"/>
    <property type="project" value="InterPro"/>
</dbReference>
<feature type="compositionally biased region" description="Basic and acidic residues" evidence="6">
    <location>
        <begin position="24"/>
        <end position="34"/>
    </location>
</feature>
<feature type="compositionally biased region" description="Acidic residues" evidence="6">
    <location>
        <begin position="126"/>
        <end position="135"/>
    </location>
</feature>
<evidence type="ECO:0000256" key="6">
    <source>
        <dbReference type="SAM" id="MobiDB-lite"/>
    </source>
</evidence>
<dbReference type="InterPro" id="IPR001990">
    <property type="entry name" value="Granin"/>
</dbReference>
<sequence>GGNPKPHKKYPLMFEEDEASQESPYKRANERAEEQYTPQGLATLQSVFQELGKLSAAKNQKRQNPDEEQRLYRGGDDDDDEDDLYRLRSLAYEDAAGGEDWSPLEENVETEEVVKDSQEMFNRGLDDDDDEDGGDDDLKRSAPPMYGDKDDQDDINRLVDYYLLKILEKTERTEEKRDRDQERRAEKRPQRPSYGVDPAAFYQLMEISRKLQIPPEDLVEMVRNGEIKKLDPTPDAREAEPETEDDLDLDEGAVFYGKDDGPASKFHGRRMPDGLANDVPDDLDAEDILNILGLESSSDRNAKYFLRQGQPKGAPSRYPSAASG</sequence>
<proteinExistence type="evidence at transcript level"/>
<dbReference type="Pfam" id="PF01271">
    <property type="entry name" value="Granin"/>
    <property type="match status" value="1"/>
</dbReference>
<evidence type="ECO:0000313" key="7">
    <source>
        <dbReference type="EMBL" id="AGC24766.1"/>
    </source>
</evidence>
<dbReference type="EMBL" id="JX441986">
    <property type="protein sequence ID" value="AGC24766.1"/>
    <property type="molecule type" value="mRNA"/>
</dbReference>